<dbReference type="InterPro" id="IPR029055">
    <property type="entry name" value="Ntn_hydrolases_N"/>
</dbReference>
<organism evidence="1">
    <name type="scientific">marine metagenome</name>
    <dbReference type="NCBI Taxonomy" id="408172"/>
    <lineage>
        <taxon>unclassified sequences</taxon>
        <taxon>metagenomes</taxon>
        <taxon>ecological metagenomes</taxon>
    </lineage>
</organism>
<dbReference type="Pfam" id="PF01804">
    <property type="entry name" value="Penicil_amidase"/>
    <property type="match status" value="1"/>
</dbReference>
<gene>
    <name evidence="1" type="ORF">METZ01_LOCUS286597</name>
</gene>
<dbReference type="PANTHER" id="PTHR34218">
    <property type="entry name" value="PEPTIDASE S45 PENICILLIN AMIDASE"/>
    <property type="match status" value="1"/>
</dbReference>
<accession>A0A382LCD9</accession>
<name>A0A382LCD9_9ZZZZ</name>
<protein>
    <submittedName>
        <fullName evidence="1">Uncharacterized protein</fullName>
    </submittedName>
</protein>
<dbReference type="PANTHER" id="PTHR34218:SF3">
    <property type="entry name" value="ACYL-HOMOSERINE LACTONE ACYLASE PVDQ"/>
    <property type="match status" value="1"/>
</dbReference>
<dbReference type="GO" id="GO:0017000">
    <property type="term" value="P:antibiotic biosynthetic process"/>
    <property type="evidence" value="ECO:0007669"/>
    <property type="project" value="InterPro"/>
</dbReference>
<dbReference type="SUPFAM" id="SSF56235">
    <property type="entry name" value="N-terminal nucleophile aminohydrolases (Ntn hydrolases)"/>
    <property type="match status" value="1"/>
</dbReference>
<dbReference type="Gene3D" id="3.60.20.10">
    <property type="entry name" value="Glutamine Phosphoribosylpyrophosphate, subunit 1, domain 1"/>
    <property type="match status" value="2"/>
</dbReference>
<dbReference type="InterPro" id="IPR002692">
    <property type="entry name" value="S45"/>
</dbReference>
<dbReference type="AlphaFoldDB" id="A0A382LCD9"/>
<dbReference type="GO" id="GO:0016787">
    <property type="term" value="F:hydrolase activity"/>
    <property type="evidence" value="ECO:0007669"/>
    <property type="project" value="InterPro"/>
</dbReference>
<proteinExistence type="predicted"/>
<dbReference type="EMBL" id="UINC01085836">
    <property type="protein sequence ID" value="SVC33743.1"/>
    <property type="molecule type" value="Genomic_DNA"/>
</dbReference>
<sequence length="386" mass="42627">MKLLFRLNHAQSADEIKNILSTWRLSVWNAIYADDDGNYGYQMSGNVPKRRRKTRGTRKASANEDQWIGYSDTSALPGLHNPKRGWAGSANNTPAPRSLLGEITGAYADGYRFRRIRQVLSENNTVSPEIVKGLQWDNLDPRAVELKSKLIRLLKSAGGTGSLCAAQSLESWDCRFEGTSSAPAIWEALWKRLVIEIGNAVLGQPAADLMAESAGGFVRSLLLGKENSADYRINLESIVDKAANEAITYLKETFGPDIENWAWAQAHTVKLVHPAAKTQAMKQLFNLGPFNCPGGGGTVNNRRPVETDSGFENASGVSYRLFVDMSERNMAWGATLAGQSGQPGSVNYDDRVMETLKNQYHPLLMNKKDITTEAVHEFFTPSDLQE</sequence>
<evidence type="ECO:0000313" key="1">
    <source>
        <dbReference type="EMBL" id="SVC33743.1"/>
    </source>
</evidence>
<reference evidence="1" key="1">
    <citation type="submission" date="2018-05" db="EMBL/GenBank/DDBJ databases">
        <authorList>
            <person name="Lanie J.A."/>
            <person name="Ng W.-L."/>
            <person name="Kazmierczak K.M."/>
            <person name="Andrzejewski T.M."/>
            <person name="Davidsen T.M."/>
            <person name="Wayne K.J."/>
            <person name="Tettelin H."/>
            <person name="Glass J.I."/>
            <person name="Rusch D."/>
            <person name="Podicherti R."/>
            <person name="Tsui H.-C.T."/>
            <person name="Winkler M.E."/>
        </authorList>
    </citation>
    <scope>NUCLEOTIDE SEQUENCE</scope>
</reference>